<reference evidence="20 21" key="1">
    <citation type="submission" date="2018-05" db="EMBL/GenBank/DDBJ databases">
        <title>Genomic Encyclopedia of Type Strains, Phase IV (KMG-IV): sequencing the most valuable type-strain genomes for metagenomic binning, comparative biology and taxonomic classification.</title>
        <authorList>
            <person name="Goeker M."/>
        </authorList>
    </citation>
    <scope>NUCLEOTIDE SEQUENCE [LARGE SCALE GENOMIC DNA]</scope>
    <source>
        <strain evidence="20 21">DSM 18773</strain>
    </source>
</reference>
<dbReference type="PANTHER" id="PTHR43331">
    <property type="entry name" value="HOMOSERINE DEHYDROGENASE"/>
    <property type="match status" value="1"/>
</dbReference>
<dbReference type="InterPro" id="IPR001342">
    <property type="entry name" value="HDH_cat"/>
</dbReference>
<dbReference type="PANTHER" id="PTHR43331:SF1">
    <property type="entry name" value="HOMOSERINE DEHYDROGENASE"/>
    <property type="match status" value="1"/>
</dbReference>
<comment type="pathway">
    <text evidence="2 16">Amino-acid biosynthesis; L-threonine biosynthesis; L-threonine from L-aspartate: step 3/5.</text>
</comment>
<dbReference type="FunFam" id="3.30.360.10:FF:000005">
    <property type="entry name" value="Homoserine dehydrogenase"/>
    <property type="match status" value="1"/>
</dbReference>
<evidence type="ECO:0000256" key="7">
    <source>
        <dbReference type="ARBA" id="ARBA00022605"/>
    </source>
</evidence>
<dbReference type="GO" id="GO:0046872">
    <property type="term" value="F:metal ion binding"/>
    <property type="evidence" value="ECO:0007669"/>
    <property type="project" value="UniProtKB-KW"/>
</dbReference>
<keyword evidence="11 16" id="KW-0560">Oxidoreductase</keyword>
<comment type="similarity">
    <text evidence="4 17">Belongs to the homoserine dehydrogenase family.</text>
</comment>
<dbReference type="Gene3D" id="3.30.360.10">
    <property type="entry name" value="Dihydrodipicolinate Reductase, domain 2"/>
    <property type="match status" value="1"/>
</dbReference>
<keyword evidence="12" id="KW-0520">NAD</keyword>
<feature type="domain" description="Aspartate/homoserine dehydrogenase NAD-binding" evidence="19">
    <location>
        <begin position="15"/>
        <end position="133"/>
    </location>
</feature>
<evidence type="ECO:0000256" key="8">
    <source>
        <dbReference type="ARBA" id="ARBA00022697"/>
    </source>
</evidence>
<dbReference type="RefSeq" id="WP_109686140.1">
    <property type="nucleotide sequence ID" value="NZ_QGGL01000002.1"/>
</dbReference>
<dbReference type="SUPFAM" id="SSF55347">
    <property type="entry name" value="Glyceraldehyde-3-phosphate dehydrogenase-like, C-terminal domain"/>
    <property type="match status" value="1"/>
</dbReference>
<keyword evidence="14 16" id="KW-0486">Methionine biosynthesis</keyword>
<dbReference type="Gene3D" id="3.30.70.260">
    <property type="match status" value="1"/>
</dbReference>
<evidence type="ECO:0000256" key="12">
    <source>
        <dbReference type="ARBA" id="ARBA00023027"/>
    </source>
</evidence>
<dbReference type="SUPFAM" id="SSF51735">
    <property type="entry name" value="NAD(P)-binding Rossmann-fold domains"/>
    <property type="match status" value="1"/>
</dbReference>
<dbReference type="PROSITE" id="PS01042">
    <property type="entry name" value="HOMOSER_DHGENASE"/>
    <property type="match status" value="1"/>
</dbReference>
<dbReference type="GO" id="GO:0050661">
    <property type="term" value="F:NADP binding"/>
    <property type="evidence" value="ECO:0007669"/>
    <property type="project" value="InterPro"/>
</dbReference>
<evidence type="ECO:0000259" key="18">
    <source>
        <dbReference type="Pfam" id="PF00742"/>
    </source>
</evidence>
<dbReference type="InterPro" id="IPR036291">
    <property type="entry name" value="NAD(P)-bd_dom_sf"/>
</dbReference>
<accession>A0A316DE07</accession>
<keyword evidence="10 16" id="KW-0521">NADP</keyword>
<evidence type="ECO:0000256" key="5">
    <source>
        <dbReference type="ARBA" id="ARBA00013213"/>
    </source>
</evidence>
<evidence type="ECO:0000256" key="17">
    <source>
        <dbReference type="RuleBase" id="RU004171"/>
    </source>
</evidence>
<dbReference type="UniPathway" id="UPA00050">
    <property type="reaction ID" value="UER00063"/>
</dbReference>
<dbReference type="InterPro" id="IPR005106">
    <property type="entry name" value="Asp/hSer_DH_NAD-bd"/>
</dbReference>
<dbReference type="GO" id="GO:0009088">
    <property type="term" value="P:threonine biosynthetic process"/>
    <property type="evidence" value="ECO:0007669"/>
    <property type="project" value="UniProtKB-UniPathway"/>
</dbReference>
<sequence length="457" mass="49645">MTIEKKGSVRVAILGLGTVGGGVYKTIQNNRETIRKRTGYEVEVTAILVRDLEKERLLDIDLALLTQNPEDVLNGELDVLIEVMGGLEPANTVISQALRSGRHVITANKELMAKHGAELLAIAEEHGAHLLFEASVAGGIPVIRMLQGYLTANRVKGISGILNGTCNYILTEMARTGREYAEILEDAKALGYAEADPTSDVEGYDAAYKLAILTNLAYDAKIDLRQIEREGITALQAADLELADRHGYAIKLIGSARESQGGLQLSVRPRLLPKSHPLANINDVFNAVTIQADVVGELTFSGRGAGEFPTASAVIEDLTALLTGESAIRRPVWKRIVNEGVYEPNTQPGAWYVSYCCRPEAAQQIEVEWLSAMLTQRAFVASREAVQLADGAVRQSWLVGGVGEQEVRVSLQWLYKTGAEATTAVLLPVEGEIEPGVEWRQPVSSLVEETDSVRHVL</sequence>
<evidence type="ECO:0000256" key="13">
    <source>
        <dbReference type="ARBA" id="ARBA00023053"/>
    </source>
</evidence>
<gene>
    <name evidence="20" type="ORF">C7459_102112</name>
</gene>
<evidence type="ECO:0000256" key="9">
    <source>
        <dbReference type="ARBA" id="ARBA00022723"/>
    </source>
</evidence>
<dbReference type="UniPathway" id="UPA00051">
    <property type="reaction ID" value="UER00465"/>
</dbReference>
<evidence type="ECO:0000256" key="1">
    <source>
        <dbReference type="ARBA" id="ARBA00001920"/>
    </source>
</evidence>
<evidence type="ECO:0000313" key="20">
    <source>
        <dbReference type="EMBL" id="PWK15868.1"/>
    </source>
</evidence>
<dbReference type="NCBIfam" id="NF004976">
    <property type="entry name" value="PRK06349.1"/>
    <property type="match status" value="1"/>
</dbReference>
<dbReference type="Proteomes" id="UP000245634">
    <property type="component" value="Unassembled WGS sequence"/>
</dbReference>
<evidence type="ECO:0000259" key="19">
    <source>
        <dbReference type="Pfam" id="PF03447"/>
    </source>
</evidence>
<dbReference type="GO" id="GO:0004412">
    <property type="term" value="F:homoserine dehydrogenase activity"/>
    <property type="evidence" value="ECO:0007669"/>
    <property type="project" value="UniProtKB-EC"/>
</dbReference>
<dbReference type="Pfam" id="PF00742">
    <property type="entry name" value="Homoserine_dh"/>
    <property type="match status" value="1"/>
</dbReference>
<evidence type="ECO:0000256" key="10">
    <source>
        <dbReference type="ARBA" id="ARBA00022857"/>
    </source>
</evidence>
<dbReference type="Pfam" id="PF03447">
    <property type="entry name" value="NAD_binding_3"/>
    <property type="match status" value="1"/>
</dbReference>
<dbReference type="FunFam" id="3.40.50.720:FF:000062">
    <property type="entry name" value="Homoserine dehydrogenase"/>
    <property type="match status" value="1"/>
</dbReference>
<keyword evidence="13" id="KW-0915">Sodium</keyword>
<comment type="pathway">
    <text evidence="3 16">Amino-acid biosynthesis; L-methionine biosynthesis via de novo pathway; L-homoserine from L-aspartate: step 3/3.</text>
</comment>
<name>A0A316DE07_9BACL</name>
<organism evidence="20 21">
    <name type="scientific">Tumebacillus permanentifrigoris</name>
    <dbReference type="NCBI Taxonomy" id="378543"/>
    <lineage>
        <taxon>Bacteria</taxon>
        <taxon>Bacillati</taxon>
        <taxon>Bacillota</taxon>
        <taxon>Bacilli</taxon>
        <taxon>Bacillales</taxon>
        <taxon>Alicyclobacillaceae</taxon>
        <taxon>Tumebacillus</taxon>
    </lineage>
</organism>
<keyword evidence="21" id="KW-1185">Reference proteome</keyword>
<evidence type="ECO:0000256" key="6">
    <source>
        <dbReference type="ARBA" id="ARBA00013376"/>
    </source>
</evidence>
<dbReference type="AlphaFoldDB" id="A0A316DE07"/>
<keyword evidence="8 16" id="KW-0791">Threonine biosynthesis</keyword>
<dbReference type="EMBL" id="QGGL01000002">
    <property type="protein sequence ID" value="PWK15868.1"/>
    <property type="molecule type" value="Genomic_DNA"/>
</dbReference>
<keyword evidence="9" id="KW-0479">Metal-binding</keyword>
<feature type="domain" description="Homoserine dehydrogenase catalytic" evidence="18">
    <location>
        <begin position="141"/>
        <end position="318"/>
    </location>
</feature>
<evidence type="ECO:0000256" key="11">
    <source>
        <dbReference type="ARBA" id="ARBA00023002"/>
    </source>
</evidence>
<evidence type="ECO:0000256" key="15">
    <source>
        <dbReference type="ARBA" id="ARBA00048841"/>
    </source>
</evidence>
<evidence type="ECO:0000256" key="3">
    <source>
        <dbReference type="ARBA" id="ARBA00005062"/>
    </source>
</evidence>
<dbReference type="InterPro" id="IPR019811">
    <property type="entry name" value="HDH_CS"/>
</dbReference>
<protein>
    <recommendedName>
        <fullName evidence="6 16">Homoserine dehydrogenase</fullName>
        <ecNumber evidence="5 16">1.1.1.3</ecNumber>
    </recommendedName>
</protein>
<comment type="cofactor">
    <cofactor evidence="1">
        <name>a metal cation</name>
        <dbReference type="ChEBI" id="CHEBI:25213"/>
    </cofactor>
</comment>
<evidence type="ECO:0000256" key="2">
    <source>
        <dbReference type="ARBA" id="ARBA00005056"/>
    </source>
</evidence>
<comment type="catalytic activity">
    <reaction evidence="15">
        <text>L-homoserine + NADP(+) = L-aspartate 4-semialdehyde + NADPH + H(+)</text>
        <dbReference type="Rhea" id="RHEA:15761"/>
        <dbReference type="ChEBI" id="CHEBI:15378"/>
        <dbReference type="ChEBI" id="CHEBI:57476"/>
        <dbReference type="ChEBI" id="CHEBI:57783"/>
        <dbReference type="ChEBI" id="CHEBI:58349"/>
        <dbReference type="ChEBI" id="CHEBI:537519"/>
        <dbReference type="EC" id="1.1.1.3"/>
    </reaction>
    <physiologicalReaction direction="right-to-left" evidence="15">
        <dbReference type="Rhea" id="RHEA:15763"/>
    </physiologicalReaction>
</comment>
<dbReference type="Gene3D" id="3.40.50.720">
    <property type="entry name" value="NAD(P)-binding Rossmann-like Domain"/>
    <property type="match status" value="1"/>
</dbReference>
<keyword evidence="7 16" id="KW-0028">Amino-acid biosynthesis</keyword>
<dbReference type="OrthoDB" id="9808167at2"/>
<comment type="caution">
    <text evidence="20">The sequence shown here is derived from an EMBL/GenBank/DDBJ whole genome shotgun (WGS) entry which is preliminary data.</text>
</comment>
<evidence type="ECO:0000256" key="14">
    <source>
        <dbReference type="ARBA" id="ARBA00023167"/>
    </source>
</evidence>
<evidence type="ECO:0000256" key="16">
    <source>
        <dbReference type="RuleBase" id="RU000579"/>
    </source>
</evidence>
<dbReference type="GO" id="GO:0009086">
    <property type="term" value="P:methionine biosynthetic process"/>
    <property type="evidence" value="ECO:0007669"/>
    <property type="project" value="UniProtKB-KW"/>
</dbReference>
<dbReference type="EC" id="1.1.1.3" evidence="5 16"/>
<proteinExistence type="inferred from homology"/>
<evidence type="ECO:0000256" key="4">
    <source>
        <dbReference type="ARBA" id="ARBA00006753"/>
    </source>
</evidence>
<evidence type="ECO:0000313" key="21">
    <source>
        <dbReference type="Proteomes" id="UP000245634"/>
    </source>
</evidence>